<feature type="non-terminal residue" evidence="2">
    <location>
        <position position="1"/>
    </location>
</feature>
<sequence length="93" mass="10174">SGVLVSHVLMLQMLVKIIPMNNYPVPILGFIQGNNTVIKLNPYIVLSISAMLYVANFVLISLSLVMSSIGICLWNKAKRNAIGVPRLVVKVIP</sequence>
<gene>
    <name evidence="2" type="ORF">LSH36_1367g00024</name>
</gene>
<keyword evidence="1" id="KW-0472">Membrane</keyword>
<dbReference type="Proteomes" id="UP001208570">
    <property type="component" value="Unassembled WGS sequence"/>
</dbReference>
<organism evidence="2 3">
    <name type="scientific">Paralvinella palmiformis</name>
    <dbReference type="NCBI Taxonomy" id="53620"/>
    <lineage>
        <taxon>Eukaryota</taxon>
        <taxon>Metazoa</taxon>
        <taxon>Spiralia</taxon>
        <taxon>Lophotrochozoa</taxon>
        <taxon>Annelida</taxon>
        <taxon>Polychaeta</taxon>
        <taxon>Sedentaria</taxon>
        <taxon>Canalipalpata</taxon>
        <taxon>Terebellida</taxon>
        <taxon>Terebelliformia</taxon>
        <taxon>Alvinellidae</taxon>
        <taxon>Paralvinella</taxon>
    </lineage>
</organism>
<evidence type="ECO:0000313" key="3">
    <source>
        <dbReference type="Proteomes" id="UP001208570"/>
    </source>
</evidence>
<evidence type="ECO:0000313" key="2">
    <source>
        <dbReference type="EMBL" id="KAK2140402.1"/>
    </source>
</evidence>
<dbReference type="EMBL" id="JAODUP010001367">
    <property type="protein sequence ID" value="KAK2140402.1"/>
    <property type="molecule type" value="Genomic_DNA"/>
</dbReference>
<feature type="transmembrane region" description="Helical" evidence="1">
    <location>
        <begin position="50"/>
        <end position="74"/>
    </location>
</feature>
<evidence type="ECO:0000256" key="1">
    <source>
        <dbReference type="SAM" id="Phobius"/>
    </source>
</evidence>
<dbReference type="AlphaFoldDB" id="A0AAD9ITT0"/>
<accession>A0AAD9ITT0</accession>
<keyword evidence="1" id="KW-1133">Transmembrane helix</keyword>
<proteinExistence type="predicted"/>
<keyword evidence="1" id="KW-0812">Transmembrane</keyword>
<comment type="caution">
    <text evidence="2">The sequence shown here is derived from an EMBL/GenBank/DDBJ whole genome shotgun (WGS) entry which is preliminary data.</text>
</comment>
<keyword evidence="3" id="KW-1185">Reference proteome</keyword>
<name>A0AAD9ITT0_9ANNE</name>
<protein>
    <submittedName>
        <fullName evidence="2">Uncharacterized protein</fullName>
    </submittedName>
</protein>
<reference evidence="2" key="1">
    <citation type="journal article" date="2023" name="Mol. Biol. Evol.">
        <title>Third-Generation Sequencing Reveals the Adaptive Role of the Epigenome in Three Deep-Sea Polychaetes.</title>
        <authorList>
            <person name="Perez M."/>
            <person name="Aroh O."/>
            <person name="Sun Y."/>
            <person name="Lan Y."/>
            <person name="Juniper S.K."/>
            <person name="Young C.R."/>
            <person name="Angers B."/>
            <person name="Qian P.Y."/>
        </authorList>
    </citation>
    <scope>NUCLEOTIDE SEQUENCE</scope>
    <source>
        <strain evidence="2">P08H-3</strain>
    </source>
</reference>